<evidence type="ECO:0000313" key="2">
    <source>
        <dbReference type="EMBL" id="QTD53979.1"/>
    </source>
</evidence>
<organism evidence="2 3">
    <name type="scientific">Sulfidibacter corallicola</name>
    <dbReference type="NCBI Taxonomy" id="2818388"/>
    <lineage>
        <taxon>Bacteria</taxon>
        <taxon>Pseudomonadati</taxon>
        <taxon>Acidobacteriota</taxon>
        <taxon>Holophagae</taxon>
        <taxon>Acanthopleuribacterales</taxon>
        <taxon>Acanthopleuribacteraceae</taxon>
        <taxon>Sulfidibacter</taxon>
    </lineage>
</organism>
<dbReference type="PANTHER" id="PTHR40394">
    <property type="entry name" value="LIPOPROTEIN-RELATED"/>
    <property type="match status" value="1"/>
</dbReference>
<dbReference type="AlphaFoldDB" id="A0A8A4TVL5"/>
<feature type="transmembrane region" description="Helical" evidence="1">
    <location>
        <begin position="95"/>
        <end position="119"/>
    </location>
</feature>
<reference evidence="2" key="1">
    <citation type="submission" date="2021-03" db="EMBL/GenBank/DDBJ databases">
        <title>Acanthopleuribacteraceae sp. M133.</title>
        <authorList>
            <person name="Wang G."/>
        </authorList>
    </citation>
    <scope>NUCLEOTIDE SEQUENCE</scope>
    <source>
        <strain evidence="2">M133</strain>
    </source>
</reference>
<evidence type="ECO:0000313" key="3">
    <source>
        <dbReference type="Proteomes" id="UP000663929"/>
    </source>
</evidence>
<protein>
    <submittedName>
        <fullName evidence="2">DUF3341 domain-containing protein</fullName>
    </submittedName>
</protein>
<sequence length="169" mass="18806">MSIESTPGVLGIYSHMDTLIDAIKHFKSRGRDDIKVHSPCPHHDLDHALDEPVSPVRRFTLLGGLTGCSFGYLFTSFGSLEWILPTSGKPIVSPVAFTVVAFELTILFGALFTLLGIVLNAKLFTKRKTLYDDRFTDDKFGIFIPCTRSEYEAMTKELTDHGAEEVKHA</sequence>
<keyword evidence="1" id="KW-0812">Transmembrane</keyword>
<gene>
    <name evidence="2" type="ORF">J3U87_16155</name>
</gene>
<dbReference type="RefSeq" id="WP_237384079.1">
    <property type="nucleotide sequence ID" value="NZ_CP071793.1"/>
</dbReference>
<dbReference type="Proteomes" id="UP000663929">
    <property type="component" value="Chromosome"/>
</dbReference>
<dbReference type="PANTHER" id="PTHR40394:SF2">
    <property type="entry name" value="QUINOL:CYTOCHROME C OXIDOREDUCTASE MEMBRANE PROTEIN"/>
    <property type="match status" value="1"/>
</dbReference>
<evidence type="ECO:0000256" key="1">
    <source>
        <dbReference type="SAM" id="Phobius"/>
    </source>
</evidence>
<keyword evidence="3" id="KW-1185">Reference proteome</keyword>
<dbReference type="InterPro" id="IPR021776">
    <property type="entry name" value="ActD"/>
</dbReference>
<accession>A0A8A4TVL5</accession>
<name>A0A8A4TVL5_SULCO</name>
<keyword evidence="1" id="KW-1133">Transmembrane helix</keyword>
<keyword evidence="1" id="KW-0472">Membrane</keyword>
<dbReference type="EMBL" id="CP071793">
    <property type="protein sequence ID" value="QTD53979.1"/>
    <property type="molecule type" value="Genomic_DNA"/>
</dbReference>
<feature type="transmembrane region" description="Helical" evidence="1">
    <location>
        <begin position="59"/>
        <end position="83"/>
    </location>
</feature>
<proteinExistence type="predicted"/>
<dbReference type="Pfam" id="PF11821">
    <property type="entry name" value="ActD"/>
    <property type="match status" value="1"/>
</dbReference>
<dbReference type="KEGG" id="scor:J3U87_16155"/>